<organism evidence="1">
    <name type="scientific">Anopheles triannulatus</name>
    <dbReference type="NCBI Taxonomy" id="58253"/>
    <lineage>
        <taxon>Eukaryota</taxon>
        <taxon>Metazoa</taxon>
        <taxon>Ecdysozoa</taxon>
        <taxon>Arthropoda</taxon>
        <taxon>Hexapoda</taxon>
        <taxon>Insecta</taxon>
        <taxon>Pterygota</taxon>
        <taxon>Neoptera</taxon>
        <taxon>Endopterygota</taxon>
        <taxon>Diptera</taxon>
        <taxon>Nematocera</taxon>
        <taxon>Culicoidea</taxon>
        <taxon>Culicidae</taxon>
        <taxon>Anophelinae</taxon>
        <taxon>Anopheles</taxon>
    </lineage>
</organism>
<name>A0A2M4B3F9_9DIPT</name>
<reference evidence="1" key="1">
    <citation type="submission" date="2018-01" db="EMBL/GenBank/DDBJ databases">
        <title>An insight into the sialome of Amazonian anophelines.</title>
        <authorList>
            <person name="Ribeiro J.M."/>
            <person name="Scarpassa V."/>
            <person name="Calvo E."/>
        </authorList>
    </citation>
    <scope>NUCLEOTIDE SEQUENCE</scope>
    <source>
        <tissue evidence="1">Salivary glands</tissue>
    </source>
</reference>
<evidence type="ECO:0000313" key="1">
    <source>
        <dbReference type="EMBL" id="MBW47567.1"/>
    </source>
</evidence>
<dbReference type="EMBL" id="GGFK01014246">
    <property type="protein sequence ID" value="MBW47567.1"/>
    <property type="molecule type" value="Transcribed_RNA"/>
</dbReference>
<sequence length="124" mass="14062">MIIGNVICFLLTLEPTTRSLSSLGLKWMHRLHDTVSAAERHCIGCYGYEYETFHNYTLRQGHPVLHVAELLVQIVQHYDVRVLLFETGWLVFPLIVTPLAKLLLHHIGLAALLLLCLLQIPPIG</sequence>
<proteinExistence type="predicted"/>
<accession>A0A2M4B3F9</accession>
<dbReference type="AlphaFoldDB" id="A0A2M4B3F9"/>
<protein>
    <submittedName>
        <fullName evidence="1">Putative secreted protein</fullName>
    </submittedName>
</protein>